<sequence>MIVDSVDPREVQTLQMYLNEYGQQMEVLAQQLNLIEQQRLESLAAVESIQALGQSDDGAVLLPIGGGAVVRAKVLDPEHVMVNIGSDVVVERTHADAVEYLQDRITELEALGKKVAGSLEQLRGQVNEISRRLEAVYRQRGQPPQPGQGGR</sequence>
<proteinExistence type="inferred from homology"/>
<dbReference type="GO" id="GO:0006457">
    <property type="term" value="P:protein folding"/>
    <property type="evidence" value="ECO:0007669"/>
    <property type="project" value="UniProtKB-UniRule"/>
</dbReference>
<comment type="similarity">
    <text evidence="1">Belongs to the prefoldin subunit alpha family.</text>
</comment>
<evidence type="ECO:0000313" key="9">
    <source>
        <dbReference type="Proteomes" id="UP000290932"/>
    </source>
</evidence>
<dbReference type="NCBIfam" id="TIGR00293">
    <property type="entry name" value="prefoldin subunit alpha"/>
    <property type="match status" value="1"/>
</dbReference>
<gene>
    <name evidence="7" type="primary">pfdA</name>
    <name evidence="8" type="ORF">ABH15_03915</name>
</gene>
<dbReference type="GO" id="GO:0005737">
    <property type="term" value="C:cytoplasm"/>
    <property type="evidence" value="ECO:0007669"/>
    <property type="project" value="UniProtKB-SubCell"/>
</dbReference>
<reference evidence="8 9" key="1">
    <citation type="journal article" date="2015" name="Int. J. Syst. Evol. Microbiol.">
        <title>Methanoculleus taiwanensis sp. nov., a methanogen isolated from deep marine sediment at the deformation front area near Taiwan.</title>
        <authorList>
            <person name="Weng C.Y."/>
            <person name="Chen S.C."/>
            <person name="Lai M.C."/>
            <person name="Wu S.Y."/>
            <person name="Lin S."/>
            <person name="Yang T.F."/>
            <person name="Chen P.C."/>
        </authorList>
    </citation>
    <scope>NUCLEOTIDE SEQUENCE [LARGE SCALE GENOMIC DNA]</scope>
    <source>
        <strain evidence="8 9">CYW4</strain>
    </source>
</reference>
<dbReference type="InterPro" id="IPR011599">
    <property type="entry name" value="PFD_alpha_archaea"/>
</dbReference>
<evidence type="ECO:0000256" key="5">
    <source>
        <dbReference type="ARBA" id="ARBA00044156"/>
    </source>
</evidence>
<keyword evidence="3 7" id="KW-0143">Chaperone</keyword>
<dbReference type="EMBL" id="LHQS01000001">
    <property type="protein sequence ID" value="RXE57258.1"/>
    <property type="molecule type" value="Genomic_DNA"/>
</dbReference>
<dbReference type="InterPro" id="IPR004127">
    <property type="entry name" value="Prefoldin_subunit_alpha"/>
</dbReference>
<dbReference type="SUPFAM" id="SSF46579">
    <property type="entry name" value="Prefoldin"/>
    <property type="match status" value="1"/>
</dbReference>
<dbReference type="Proteomes" id="UP000290932">
    <property type="component" value="Unassembled WGS sequence"/>
</dbReference>
<accession>A0A498H5Q4</accession>
<dbReference type="PANTHER" id="PTHR12674">
    <property type="entry name" value="PREFOLDIN SUBUNIT 5"/>
    <property type="match status" value="1"/>
</dbReference>
<dbReference type="GO" id="GO:0051082">
    <property type="term" value="F:unfolded protein binding"/>
    <property type="evidence" value="ECO:0007669"/>
    <property type="project" value="UniProtKB-UniRule"/>
</dbReference>
<dbReference type="InterPro" id="IPR009053">
    <property type="entry name" value="Prefoldin"/>
</dbReference>
<protein>
    <recommendedName>
        <fullName evidence="5 7">Prefoldin subunit alpha</fullName>
    </recommendedName>
    <alternativeName>
        <fullName evidence="6 7">GimC subunit alpha</fullName>
    </alternativeName>
</protein>
<evidence type="ECO:0000313" key="8">
    <source>
        <dbReference type="EMBL" id="RXE57258.1"/>
    </source>
</evidence>
<comment type="subunit">
    <text evidence="2 7">Heterohexamer of two alpha and four beta subunits.</text>
</comment>
<dbReference type="PANTHER" id="PTHR12674:SF2">
    <property type="entry name" value="PREFOLDIN SUBUNIT 5"/>
    <property type="match status" value="1"/>
</dbReference>
<keyword evidence="9" id="KW-1185">Reference proteome</keyword>
<comment type="similarity">
    <text evidence="7">Belongs to the prefoldin alpha subunit family.</text>
</comment>
<comment type="subcellular location">
    <subcellularLocation>
        <location evidence="7">Cytoplasm</location>
    </subcellularLocation>
</comment>
<evidence type="ECO:0000256" key="2">
    <source>
        <dbReference type="ARBA" id="ARBA00011716"/>
    </source>
</evidence>
<evidence type="ECO:0000256" key="7">
    <source>
        <dbReference type="HAMAP-Rule" id="MF_00308"/>
    </source>
</evidence>
<organism evidence="8 9">
    <name type="scientific">Methanoculleus taiwanensis</name>
    <dbReference type="NCBI Taxonomy" id="1550565"/>
    <lineage>
        <taxon>Archaea</taxon>
        <taxon>Methanobacteriati</taxon>
        <taxon>Methanobacteriota</taxon>
        <taxon>Stenosarchaea group</taxon>
        <taxon>Methanomicrobia</taxon>
        <taxon>Methanomicrobiales</taxon>
        <taxon>Methanomicrobiaceae</taxon>
        <taxon>Methanoculleus</taxon>
    </lineage>
</organism>
<dbReference type="GO" id="GO:0016272">
    <property type="term" value="C:prefoldin complex"/>
    <property type="evidence" value="ECO:0007669"/>
    <property type="project" value="UniProtKB-UniRule"/>
</dbReference>
<evidence type="ECO:0000256" key="6">
    <source>
        <dbReference type="ARBA" id="ARBA00044231"/>
    </source>
</evidence>
<evidence type="ECO:0000256" key="3">
    <source>
        <dbReference type="ARBA" id="ARBA00023186"/>
    </source>
</evidence>
<dbReference type="AlphaFoldDB" id="A0A498H5Q4"/>
<dbReference type="Pfam" id="PF02996">
    <property type="entry name" value="Prefoldin"/>
    <property type="match status" value="1"/>
</dbReference>
<comment type="function">
    <text evidence="4 7">Molecular chaperone capable of stabilizing a range of proteins. Seems to fulfill an ATP-independent, HSP70-like function in archaeal de novo protein folding.</text>
</comment>
<dbReference type="HAMAP" id="MF_00308">
    <property type="entry name" value="PfdA"/>
    <property type="match status" value="1"/>
</dbReference>
<evidence type="ECO:0000256" key="1">
    <source>
        <dbReference type="ARBA" id="ARBA00010048"/>
    </source>
</evidence>
<name>A0A498H5Q4_9EURY</name>
<comment type="caution">
    <text evidence="8">The sequence shown here is derived from an EMBL/GenBank/DDBJ whole genome shotgun (WGS) entry which is preliminary data.</text>
</comment>
<keyword evidence="7" id="KW-0963">Cytoplasm</keyword>
<dbReference type="CDD" id="cd23160">
    <property type="entry name" value="Prefoldin_alpha_GimC"/>
    <property type="match status" value="1"/>
</dbReference>
<dbReference type="Gene3D" id="1.10.287.370">
    <property type="match status" value="1"/>
</dbReference>
<evidence type="ECO:0000256" key="4">
    <source>
        <dbReference type="ARBA" id="ARBA00025077"/>
    </source>
</evidence>